<feature type="signal peptide" evidence="1">
    <location>
        <begin position="1"/>
        <end position="24"/>
    </location>
</feature>
<evidence type="ECO:0000313" key="3">
    <source>
        <dbReference type="EMBL" id="QIM54481.1"/>
    </source>
</evidence>
<organism evidence="3 4">
    <name type="scientific">Hydrogenophaga crocea</name>
    <dbReference type="NCBI Taxonomy" id="2716225"/>
    <lineage>
        <taxon>Bacteria</taxon>
        <taxon>Pseudomonadati</taxon>
        <taxon>Pseudomonadota</taxon>
        <taxon>Betaproteobacteria</taxon>
        <taxon>Burkholderiales</taxon>
        <taxon>Comamonadaceae</taxon>
        <taxon>Hydrogenophaga</taxon>
    </lineage>
</organism>
<protein>
    <recommendedName>
        <fullName evidence="2">CNP1-like uncharacterized domain-containing protein</fullName>
    </recommendedName>
</protein>
<dbReference type="KEGG" id="hcz:G9Q37_21085"/>
<feature type="chain" id="PRO_5026347057" description="CNP1-like uncharacterized domain-containing protein" evidence="1">
    <location>
        <begin position="25"/>
        <end position="169"/>
    </location>
</feature>
<dbReference type="Proteomes" id="UP000503162">
    <property type="component" value="Chromosome"/>
</dbReference>
<name>A0A6G8IMT7_9BURK</name>
<dbReference type="AlphaFoldDB" id="A0A6G8IMT7"/>
<dbReference type="RefSeq" id="WP_166230508.1">
    <property type="nucleotide sequence ID" value="NZ_CP049989.1"/>
</dbReference>
<keyword evidence="1" id="KW-0732">Signal</keyword>
<gene>
    <name evidence="3" type="ORF">G9Q37_21085</name>
</gene>
<keyword evidence="4" id="KW-1185">Reference proteome</keyword>
<reference evidence="3 4" key="1">
    <citation type="submission" date="2020-03" db="EMBL/GenBank/DDBJ databases">
        <title>Hydrogenophaga sp. nov. isolated from cyanobacterial mat.</title>
        <authorList>
            <person name="Thorat V."/>
            <person name="Kirdat K."/>
            <person name="Tiwarekar B."/>
            <person name="Costa E.D."/>
            <person name="Yadav A."/>
        </authorList>
    </citation>
    <scope>NUCLEOTIDE SEQUENCE [LARGE SCALE GENOMIC DNA]</scope>
    <source>
        <strain evidence="3 4">BA0156</strain>
    </source>
</reference>
<evidence type="ECO:0000256" key="1">
    <source>
        <dbReference type="SAM" id="SignalP"/>
    </source>
</evidence>
<dbReference type="EMBL" id="CP049989">
    <property type="protein sequence ID" value="QIM54481.1"/>
    <property type="molecule type" value="Genomic_DNA"/>
</dbReference>
<evidence type="ECO:0000313" key="4">
    <source>
        <dbReference type="Proteomes" id="UP000503162"/>
    </source>
</evidence>
<accession>A0A6G8IMT7</accession>
<dbReference type="InterPro" id="IPR014861">
    <property type="entry name" value="CNP1-like_dom"/>
</dbReference>
<evidence type="ECO:0000259" key="2">
    <source>
        <dbReference type="Pfam" id="PF08750"/>
    </source>
</evidence>
<feature type="domain" description="CNP1-like uncharacterised" evidence="2">
    <location>
        <begin position="28"/>
        <end position="161"/>
    </location>
</feature>
<proteinExistence type="predicted"/>
<dbReference type="Pfam" id="PF08750">
    <property type="entry name" value="CNP1"/>
    <property type="match status" value="1"/>
</dbReference>
<sequence>MSPIPNRSLVAAAVLSLAASLAAAQVNEPEPWKETAVTPPADWNAERAVEFRLDNTATLRYAIDPKTVRFDEDGVVRYVFIARSSSGALNAFFEGIRCQTAEVKTHARWDPDARQWRTGSDTWQALENRGATRRAWQMAQAGVCDGKAPNRSVNRIVDSLRNGRADQMR</sequence>